<evidence type="ECO:0000313" key="2">
    <source>
        <dbReference type="EMBL" id="ABN08394.1"/>
    </source>
</evidence>
<gene>
    <name evidence="2" type="ORF">MtrDRAFT_AC155896g10v2</name>
</gene>
<protein>
    <submittedName>
        <fullName evidence="2">Uncharacterized protein</fullName>
    </submittedName>
</protein>
<evidence type="ECO:0000256" key="1">
    <source>
        <dbReference type="SAM" id="MobiDB-lite"/>
    </source>
</evidence>
<dbReference type="EMBL" id="AC155896">
    <property type="protein sequence ID" value="ABN08394.1"/>
    <property type="molecule type" value="Genomic_DNA"/>
</dbReference>
<feature type="region of interest" description="Disordered" evidence="1">
    <location>
        <begin position="39"/>
        <end position="58"/>
    </location>
</feature>
<reference evidence="2" key="2">
    <citation type="submission" date="2007-03" db="EMBL/GenBank/DDBJ databases">
        <authorList>
            <consortium name="The International Medicago Genome Annotation Group"/>
        </authorList>
    </citation>
    <scope>NUCLEOTIDE SEQUENCE</scope>
</reference>
<reference evidence="2" key="1">
    <citation type="submission" date="2005-01" db="EMBL/GenBank/DDBJ databases">
        <authorList>
            <person name="Town C.D."/>
        </authorList>
    </citation>
    <scope>NUCLEOTIDE SEQUENCE</scope>
</reference>
<accession>A2Q444</accession>
<dbReference type="AlphaFoldDB" id="A2Q444"/>
<proteinExistence type="predicted"/>
<sequence length="58" mass="6376">MKAGFYPTHSGYFLRVPIGSGSNCHLCLEGPSIDARKHTRASSKTIDTIPKSLGHYDR</sequence>
<name>A2Q444_MEDTR</name>
<organism evidence="2">
    <name type="scientific">Medicago truncatula</name>
    <name type="common">Barrel medic</name>
    <name type="synonym">Medicago tribuloides</name>
    <dbReference type="NCBI Taxonomy" id="3880"/>
    <lineage>
        <taxon>Eukaryota</taxon>
        <taxon>Viridiplantae</taxon>
        <taxon>Streptophyta</taxon>
        <taxon>Embryophyta</taxon>
        <taxon>Tracheophyta</taxon>
        <taxon>Spermatophyta</taxon>
        <taxon>Magnoliopsida</taxon>
        <taxon>eudicotyledons</taxon>
        <taxon>Gunneridae</taxon>
        <taxon>Pentapetalae</taxon>
        <taxon>rosids</taxon>
        <taxon>fabids</taxon>
        <taxon>Fabales</taxon>
        <taxon>Fabaceae</taxon>
        <taxon>Papilionoideae</taxon>
        <taxon>50 kb inversion clade</taxon>
        <taxon>NPAAA clade</taxon>
        <taxon>Hologalegina</taxon>
        <taxon>IRL clade</taxon>
        <taxon>Trifolieae</taxon>
        <taxon>Medicago</taxon>
    </lineage>
</organism>